<evidence type="ECO:0000313" key="2">
    <source>
        <dbReference type="EMBL" id="KAF2647032.1"/>
    </source>
</evidence>
<gene>
    <name evidence="2" type="ORF">K491DRAFT_723778</name>
</gene>
<dbReference type="Pfam" id="PF03184">
    <property type="entry name" value="DDE_1"/>
    <property type="match status" value="1"/>
</dbReference>
<sequence>MSRNGFPIPVKYLRSLASVIACQRSSIFQAPATYETIRPPGKNWPQAFYKRHPELKPKRVKALDWNWHDQNIYEKVRHWFDVIGTELDRMDIVLENVYNMDEIGVMLSMLGSLKVLVGKDDLRAYRGAGVKRTVVTAIECISAAGRSLHPLIIWPAATQRSTWTTYPTPGWHFACSQSGYTDSRISFDWLRLVFDPQTKLRAAGKPRILICDGFGTYESLEMLRFCFENNILLYRIPSHTSYKL</sequence>
<feature type="domain" description="DDE-1" evidence="1">
    <location>
        <begin position="131"/>
        <end position="241"/>
    </location>
</feature>
<dbReference type="GO" id="GO:0003676">
    <property type="term" value="F:nucleic acid binding"/>
    <property type="evidence" value="ECO:0007669"/>
    <property type="project" value="InterPro"/>
</dbReference>
<dbReference type="OrthoDB" id="3776963at2759"/>
<accession>A0A6A6SI24</accession>
<evidence type="ECO:0000313" key="3">
    <source>
        <dbReference type="Proteomes" id="UP000799324"/>
    </source>
</evidence>
<keyword evidence="3" id="KW-1185">Reference proteome</keyword>
<reference evidence="2" key="1">
    <citation type="journal article" date="2020" name="Stud. Mycol.">
        <title>101 Dothideomycetes genomes: a test case for predicting lifestyles and emergence of pathogens.</title>
        <authorList>
            <person name="Haridas S."/>
            <person name="Albert R."/>
            <person name="Binder M."/>
            <person name="Bloem J."/>
            <person name="Labutti K."/>
            <person name="Salamov A."/>
            <person name="Andreopoulos B."/>
            <person name="Baker S."/>
            <person name="Barry K."/>
            <person name="Bills G."/>
            <person name="Bluhm B."/>
            <person name="Cannon C."/>
            <person name="Castanera R."/>
            <person name="Culley D."/>
            <person name="Daum C."/>
            <person name="Ezra D."/>
            <person name="Gonzalez J."/>
            <person name="Henrissat B."/>
            <person name="Kuo A."/>
            <person name="Liang C."/>
            <person name="Lipzen A."/>
            <person name="Lutzoni F."/>
            <person name="Magnuson J."/>
            <person name="Mondo S."/>
            <person name="Nolan M."/>
            <person name="Ohm R."/>
            <person name="Pangilinan J."/>
            <person name="Park H.-J."/>
            <person name="Ramirez L."/>
            <person name="Alfaro M."/>
            <person name="Sun H."/>
            <person name="Tritt A."/>
            <person name="Yoshinaga Y."/>
            <person name="Zwiers L.-H."/>
            <person name="Turgeon B."/>
            <person name="Goodwin S."/>
            <person name="Spatafora J."/>
            <person name="Crous P."/>
            <person name="Grigoriev I."/>
        </authorList>
    </citation>
    <scope>NUCLEOTIDE SEQUENCE</scope>
    <source>
        <strain evidence="2">CBS 122681</strain>
    </source>
</reference>
<protein>
    <submittedName>
        <fullName evidence="2">DDE-domain-containing protein</fullName>
    </submittedName>
</protein>
<dbReference type="AlphaFoldDB" id="A0A6A6SI24"/>
<dbReference type="InterPro" id="IPR004875">
    <property type="entry name" value="DDE_SF_endonuclease_dom"/>
</dbReference>
<evidence type="ECO:0000259" key="1">
    <source>
        <dbReference type="Pfam" id="PF03184"/>
    </source>
</evidence>
<organism evidence="2 3">
    <name type="scientific">Lophiostoma macrostomum CBS 122681</name>
    <dbReference type="NCBI Taxonomy" id="1314788"/>
    <lineage>
        <taxon>Eukaryota</taxon>
        <taxon>Fungi</taxon>
        <taxon>Dikarya</taxon>
        <taxon>Ascomycota</taxon>
        <taxon>Pezizomycotina</taxon>
        <taxon>Dothideomycetes</taxon>
        <taxon>Pleosporomycetidae</taxon>
        <taxon>Pleosporales</taxon>
        <taxon>Lophiostomataceae</taxon>
        <taxon>Lophiostoma</taxon>
    </lineage>
</organism>
<proteinExistence type="predicted"/>
<dbReference type="Proteomes" id="UP000799324">
    <property type="component" value="Unassembled WGS sequence"/>
</dbReference>
<dbReference type="EMBL" id="MU004730">
    <property type="protein sequence ID" value="KAF2647032.1"/>
    <property type="molecule type" value="Genomic_DNA"/>
</dbReference>
<name>A0A6A6SI24_9PLEO</name>